<dbReference type="Gene3D" id="1.10.8.60">
    <property type="match status" value="1"/>
</dbReference>
<comment type="similarity">
    <text evidence="1 11">Belongs to the DnaX/STICHEL family.</text>
</comment>
<comment type="subunit">
    <text evidence="11">DNA polymerase III contains a core (composed of alpha, epsilon and theta chains) that associates with a tau subunit. This core dimerizes to form the POLIII' complex. PolIII' associates with the gamma complex (composed of gamma, delta, delta', psi and chi chains) and with the beta chain to form the complete DNA polymerase III complex.</text>
</comment>
<evidence type="ECO:0000256" key="9">
    <source>
        <dbReference type="ARBA" id="ARBA00022932"/>
    </source>
</evidence>
<dbReference type="PANTHER" id="PTHR11669">
    <property type="entry name" value="REPLICATION FACTOR C / DNA POLYMERASE III GAMMA-TAU SUBUNIT"/>
    <property type="match status" value="1"/>
</dbReference>
<keyword evidence="9 11" id="KW-0239">DNA-directed DNA polymerase</keyword>
<dbReference type="InterPro" id="IPR022754">
    <property type="entry name" value="DNA_pol_III_gamma-3"/>
</dbReference>
<feature type="compositionally biased region" description="Polar residues" evidence="12">
    <location>
        <begin position="567"/>
        <end position="587"/>
    </location>
</feature>
<evidence type="ECO:0000256" key="1">
    <source>
        <dbReference type="ARBA" id="ARBA00006360"/>
    </source>
</evidence>
<feature type="region of interest" description="Disordered" evidence="12">
    <location>
        <begin position="381"/>
        <end position="479"/>
    </location>
</feature>
<evidence type="ECO:0000259" key="13">
    <source>
        <dbReference type="SMART" id="SM00382"/>
    </source>
</evidence>
<dbReference type="InterPro" id="IPR027417">
    <property type="entry name" value="P-loop_NTPase"/>
</dbReference>
<feature type="compositionally biased region" description="Polar residues" evidence="12">
    <location>
        <begin position="440"/>
        <end position="457"/>
    </location>
</feature>
<dbReference type="Gene3D" id="3.30.300.150">
    <property type="entry name" value="DNA polymerase III, tau subunit, domain V"/>
    <property type="match status" value="1"/>
</dbReference>
<evidence type="ECO:0000313" key="15">
    <source>
        <dbReference type="Proteomes" id="UP001231616"/>
    </source>
</evidence>
<comment type="caution">
    <text evidence="14">The sequence shown here is derived from an EMBL/GenBank/DDBJ whole genome shotgun (WGS) entry which is preliminary data.</text>
</comment>
<dbReference type="GO" id="GO:0003887">
    <property type="term" value="F:DNA-directed DNA polymerase activity"/>
    <property type="evidence" value="ECO:0007669"/>
    <property type="project" value="UniProtKB-EC"/>
</dbReference>
<evidence type="ECO:0000256" key="5">
    <source>
        <dbReference type="ARBA" id="ARBA00022723"/>
    </source>
</evidence>
<comment type="catalytic activity">
    <reaction evidence="10 11">
        <text>DNA(n) + a 2'-deoxyribonucleoside 5'-triphosphate = DNA(n+1) + diphosphate</text>
        <dbReference type="Rhea" id="RHEA:22508"/>
        <dbReference type="Rhea" id="RHEA-COMP:17339"/>
        <dbReference type="Rhea" id="RHEA-COMP:17340"/>
        <dbReference type="ChEBI" id="CHEBI:33019"/>
        <dbReference type="ChEBI" id="CHEBI:61560"/>
        <dbReference type="ChEBI" id="CHEBI:173112"/>
        <dbReference type="EC" id="2.7.7.7"/>
    </reaction>
</comment>
<evidence type="ECO:0000256" key="7">
    <source>
        <dbReference type="ARBA" id="ARBA00022833"/>
    </source>
</evidence>
<keyword evidence="7" id="KW-0862">Zinc</keyword>
<dbReference type="Proteomes" id="UP001231616">
    <property type="component" value="Unassembled WGS sequence"/>
</dbReference>
<keyword evidence="15" id="KW-1185">Reference proteome</keyword>
<gene>
    <name evidence="11 14" type="primary">dnaX</name>
    <name evidence="14" type="ORF">Q3O60_01975</name>
</gene>
<dbReference type="EC" id="2.7.7.7" evidence="11"/>
<dbReference type="CDD" id="cd00009">
    <property type="entry name" value="AAA"/>
    <property type="match status" value="1"/>
</dbReference>
<evidence type="ECO:0000256" key="2">
    <source>
        <dbReference type="ARBA" id="ARBA00022679"/>
    </source>
</evidence>
<sequence length="745" mass="81884">MSYQVLARKWRPQQFAQLVGQSHVKSALINALNSERLHHAYLFTGTRGVGKTTIARIFAKSLNCETGVTAEPCGVCSSCQEIEAGHFVDLLEIDAASRTKVEDTRDLLDNVQYAPTRGRFKVYLIDEVHMLSRHSFNALLKTLEEPPPHVKFLLATTDPQKLPITVLSRCLQFSLKALSETDISQQLATILQQEQIPAEDEALRLLAKAARGSVRDALSLTDQAIAQTNSQITADAIRDMLGFLPQQWGQLLMQSIVQQDVSAMRQQLEQLLAQHSQPTQLLDDLLALLHYAAICQFQPDAAELAGPQADYVRQLAQEQSAESLQLYYQLLISGKRELAFAPDVRAGLEMALLRALLFVPAGTPLSCEPPTEPKRVPNALAQHESAQKKPAQNESAATSIAPKSMQVQPTHAKEAQTSQSMAMRATSSTESNVEETTGSQAGNTSIGESQSPLNVTKSRPAFSEPPAQPDAVQQDVKPSRIDPITASIMARRGVQVEVAAAAQPSEATASTAMHISVSPHAAATKSEQALLNDVVDEQVYDATGEQSSSSPPPWPDIEQTVRDDTTADSAQSLNQTPQEVVTTTASTEAIRAKKPERRQAQQLLAQELDADGFATRFAAEIDAWAQQIEQVQAGGLYRLYLMHAVPQQEQEVLRLTVASSQQHLERQPDFLPKLTELVLAVFPTASRLEIRYQPEVADCPMSIQQQLDQARFRYVQRVMEQDPVLIQLQQQLAANWVEDSLVVNS</sequence>
<evidence type="ECO:0000256" key="12">
    <source>
        <dbReference type="SAM" id="MobiDB-lite"/>
    </source>
</evidence>
<evidence type="ECO:0000256" key="4">
    <source>
        <dbReference type="ARBA" id="ARBA00022705"/>
    </source>
</evidence>
<dbReference type="InterPro" id="IPR012763">
    <property type="entry name" value="DNA_pol_III_sug/sutau_N"/>
</dbReference>
<reference evidence="14 15" key="1">
    <citation type="submission" date="2023-08" db="EMBL/GenBank/DDBJ databases">
        <authorList>
            <person name="Joshi A."/>
            <person name="Thite S."/>
        </authorList>
    </citation>
    <scope>NUCLEOTIDE SEQUENCE [LARGE SCALE GENOMIC DNA]</scope>
    <source>
        <strain evidence="14 15">AC40</strain>
    </source>
</reference>
<evidence type="ECO:0000256" key="3">
    <source>
        <dbReference type="ARBA" id="ARBA00022695"/>
    </source>
</evidence>
<organism evidence="14 15">
    <name type="scientific">Alkalimonas collagenimarina</name>
    <dbReference type="NCBI Taxonomy" id="400390"/>
    <lineage>
        <taxon>Bacteria</taxon>
        <taxon>Pseudomonadati</taxon>
        <taxon>Pseudomonadota</taxon>
        <taxon>Gammaproteobacteria</taxon>
        <taxon>Alkalimonas</taxon>
    </lineage>
</organism>
<dbReference type="Pfam" id="PF12170">
    <property type="entry name" value="DNA_pol3_tau_5"/>
    <property type="match status" value="1"/>
</dbReference>
<dbReference type="SUPFAM" id="SSF48019">
    <property type="entry name" value="post-AAA+ oligomerization domain-like"/>
    <property type="match status" value="1"/>
</dbReference>
<dbReference type="Pfam" id="PF22608">
    <property type="entry name" value="DNAX_ATPase_lid"/>
    <property type="match status" value="1"/>
</dbReference>
<proteinExistence type="inferred from homology"/>
<dbReference type="NCBIfam" id="NF005942">
    <property type="entry name" value="PRK07994.1"/>
    <property type="match status" value="1"/>
</dbReference>
<comment type="function">
    <text evidence="11">DNA polymerase III is a complex, multichain enzyme responsible for most of the replicative synthesis in bacteria. This DNA polymerase also exhibits 3' to 5' exonuclease activity.</text>
</comment>
<dbReference type="Gene3D" id="1.20.272.10">
    <property type="match status" value="1"/>
</dbReference>
<dbReference type="CDD" id="cd18137">
    <property type="entry name" value="HLD_clamp_pol_III_gamma_tau"/>
    <property type="match status" value="1"/>
</dbReference>
<feature type="compositionally biased region" description="Low complexity" evidence="12">
    <location>
        <begin position="426"/>
        <end position="439"/>
    </location>
</feature>
<dbReference type="Pfam" id="PF12169">
    <property type="entry name" value="DNA_pol3_gamma3"/>
    <property type="match status" value="1"/>
</dbReference>
<dbReference type="InterPro" id="IPR021029">
    <property type="entry name" value="DNA_pol_III_tau_dom-5"/>
</dbReference>
<evidence type="ECO:0000256" key="6">
    <source>
        <dbReference type="ARBA" id="ARBA00022741"/>
    </source>
</evidence>
<dbReference type="NCBIfam" id="TIGR02397">
    <property type="entry name" value="dnaX_nterm"/>
    <property type="match status" value="1"/>
</dbReference>
<dbReference type="Pfam" id="PF13177">
    <property type="entry name" value="DNA_pol3_delta2"/>
    <property type="match status" value="1"/>
</dbReference>
<evidence type="ECO:0000256" key="10">
    <source>
        <dbReference type="ARBA" id="ARBA00049244"/>
    </source>
</evidence>
<dbReference type="InterPro" id="IPR050238">
    <property type="entry name" value="DNA_Rep/Repair_Clamp_Loader"/>
</dbReference>
<accession>A0ABT9GVM5</accession>
<dbReference type="PANTHER" id="PTHR11669:SF0">
    <property type="entry name" value="PROTEIN STICHEL-LIKE 2"/>
    <property type="match status" value="1"/>
</dbReference>
<keyword evidence="2 11" id="KW-0808">Transferase</keyword>
<dbReference type="EMBL" id="JAUZVZ010000002">
    <property type="protein sequence ID" value="MDP4534954.1"/>
    <property type="molecule type" value="Genomic_DNA"/>
</dbReference>
<evidence type="ECO:0000256" key="11">
    <source>
        <dbReference type="RuleBase" id="RU364063"/>
    </source>
</evidence>
<feature type="domain" description="AAA+ ATPase" evidence="13">
    <location>
        <begin position="37"/>
        <end position="178"/>
    </location>
</feature>
<evidence type="ECO:0000313" key="14">
    <source>
        <dbReference type="EMBL" id="MDP4534954.1"/>
    </source>
</evidence>
<dbReference type="RefSeq" id="WP_305892219.1">
    <property type="nucleotide sequence ID" value="NZ_JAUZVZ010000002.1"/>
</dbReference>
<dbReference type="InterPro" id="IPR038249">
    <property type="entry name" value="PolIII_tau_V_sf"/>
</dbReference>
<keyword evidence="5" id="KW-0479">Metal-binding</keyword>
<keyword evidence="4 11" id="KW-0235">DNA replication</keyword>
<dbReference type="SUPFAM" id="SSF52540">
    <property type="entry name" value="P-loop containing nucleoside triphosphate hydrolases"/>
    <property type="match status" value="1"/>
</dbReference>
<dbReference type="NCBIfam" id="NF004046">
    <property type="entry name" value="PRK05563.1"/>
    <property type="match status" value="1"/>
</dbReference>
<feature type="compositionally biased region" description="Polar residues" evidence="12">
    <location>
        <begin position="405"/>
        <end position="421"/>
    </location>
</feature>
<dbReference type="InterPro" id="IPR045085">
    <property type="entry name" value="HLD_clamp_pol_III_gamma_tau"/>
</dbReference>
<name>A0ABT9GVM5_9GAMM</name>
<dbReference type="InterPro" id="IPR003593">
    <property type="entry name" value="AAA+_ATPase"/>
</dbReference>
<evidence type="ECO:0000256" key="8">
    <source>
        <dbReference type="ARBA" id="ARBA00022840"/>
    </source>
</evidence>
<protein>
    <recommendedName>
        <fullName evidence="11">DNA polymerase III subunit gamma/tau</fullName>
        <ecNumber evidence="11">2.7.7.7</ecNumber>
    </recommendedName>
</protein>
<keyword evidence="3 11" id="KW-0548">Nucleotidyltransferase</keyword>
<feature type="region of interest" description="Disordered" evidence="12">
    <location>
        <begin position="541"/>
        <end position="598"/>
    </location>
</feature>
<keyword evidence="6 11" id="KW-0547">Nucleotide-binding</keyword>
<keyword evidence="8 11" id="KW-0067">ATP-binding</keyword>
<dbReference type="SMART" id="SM00382">
    <property type="entry name" value="AAA"/>
    <property type="match status" value="1"/>
</dbReference>
<dbReference type="InterPro" id="IPR008921">
    <property type="entry name" value="DNA_pol3_clamp-load_cplx_C"/>
</dbReference>
<dbReference type="Gene3D" id="3.40.50.300">
    <property type="entry name" value="P-loop containing nucleotide triphosphate hydrolases"/>
    <property type="match status" value="1"/>
</dbReference>